<dbReference type="KEGG" id="sdyn:Mal52_31680"/>
<dbReference type="SUPFAM" id="SSF56436">
    <property type="entry name" value="C-type lectin-like"/>
    <property type="match status" value="1"/>
</dbReference>
<dbReference type="Gene3D" id="3.90.1580.10">
    <property type="entry name" value="paralog of FGE (formylglycine-generating enzyme)"/>
    <property type="match status" value="1"/>
</dbReference>
<dbReference type="InterPro" id="IPR005532">
    <property type="entry name" value="SUMF_dom"/>
</dbReference>
<dbReference type="PANTHER" id="PTHR23150:SF19">
    <property type="entry name" value="FORMYLGLYCINE-GENERATING ENZYME"/>
    <property type="match status" value="1"/>
</dbReference>
<dbReference type="GO" id="GO:0004674">
    <property type="term" value="F:protein serine/threonine kinase activity"/>
    <property type="evidence" value="ECO:0007669"/>
    <property type="project" value="UniProtKB-EC"/>
</dbReference>
<reference evidence="2 3" key="1">
    <citation type="submission" date="2019-02" db="EMBL/GenBank/DDBJ databases">
        <title>Deep-cultivation of Planctomycetes and their phenomic and genomic characterization uncovers novel biology.</title>
        <authorList>
            <person name="Wiegand S."/>
            <person name="Jogler M."/>
            <person name="Boedeker C."/>
            <person name="Pinto D."/>
            <person name="Vollmers J."/>
            <person name="Rivas-Marin E."/>
            <person name="Kohn T."/>
            <person name="Peeters S.H."/>
            <person name="Heuer A."/>
            <person name="Rast P."/>
            <person name="Oberbeckmann S."/>
            <person name="Bunk B."/>
            <person name="Jeske O."/>
            <person name="Meyerdierks A."/>
            <person name="Storesund J.E."/>
            <person name="Kallscheuer N."/>
            <person name="Luecker S."/>
            <person name="Lage O.M."/>
            <person name="Pohl T."/>
            <person name="Merkel B.J."/>
            <person name="Hornburger P."/>
            <person name="Mueller R.-W."/>
            <person name="Bruemmer F."/>
            <person name="Labrenz M."/>
            <person name="Spormann A.M."/>
            <person name="Op den Camp H."/>
            <person name="Overmann J."/>
            <person name="Amann R."/>
            <person name="Jetten M.S.M."/>
            <person name="Mascher T."/>
            <person name="Medema M.H."/>
            <person name="Devos D.P."/>
            <person name="Kaster A.-K."/>
            <person name="Ovreas L."/>
            <person name="Rohde M."/>
            <person name="Galperin M.Y."/>
            <person name="Jogler C."/>
        </authorList>
    </citation>
    <scope>NUCLEOTIDE SEQUENCE [LARGE SCALE GENOMIC DNA]</scope>
    <source>
        <strain evidence="2 3">Mal52</strain>
    </source>
</reference>
<organism evidence="2 3">
    <name type="scientific">Symmachiella dynata</name>
    <dbReference type="NCBI Taxonomy" id="2527995"/>
    <lineage>
        <taxon>Bacteria</taxon>
        <taxon>Pseudomonadati</taxon>
        <taxon>Planctomycetota</taxon>
        <taxon>Planctomycetia</taxon>
        <taxon>Planctomycetales</taxon>
        <taxon>Planctomycetaceae</taxon>
        <taxon>Symmachiella</taxon>
    </lineage>
</organism>
<feature type="domain" description="Sulfatase-modifying factor enzyme-like" evidence="1">
    <location>
        <begin position="14"/>
        <end position="236"/>
    </location>
</feature>
<proteinExistence type="predicted"/>
<sequence length="245" mass="27278">MTPRLTRINSKDRTTLIHIPGGEFIMGSDEFSVERPPHRVRVSPFWMGRTVVSNAQYRQFLKETNGTPSEYNNKALYDHPDQPVVGVSWEEAAAYCRWAGGRLPREAEWEFAARGSDGRRYPWGDEEPNPSRAVYGRILGKGGKPEVVGATPGDVSPFGILDMAGNVMEWCNDWYGPYPTHSESPLIDPIGPAAGAKRIMRGGCWNFQSTSLRATGRWPTVPSLQRGTEHIGIRLVVDVDARHDG</sequence>
<dbReference type="EC" id="2.7.11.1" evidence="2"/>
<evidence type="ECO:0000313" key="2">
    <source>
        <dbReference type="EMBL" id="QDU44682.1"/>
    </source>
</evidence>
<dbReference type="PANTHER" id="PTHR23150">
    <property type="entry name" value="SULFATASE MODIFYING FACTOR 1, 2"/>
    <property type="match status" value="1"/>
</dbReference>
<dbReference type="EMBL" id="CP036276">
    <property type="protein sequence ID" value="QDU44682.1"/>
    <property type="molecule type" value="Genomic_DNA"/>
</dbReference>
<keyword evidence="3" id="KW-1185">Reference proteome</keyword>
<dbReference type="Pfam" id="PF03781">
    <property type="entry name" value="FGE-sulfatase"/>
    <property type="match status" value="1"/>
</dbReference>
<keyword evidence="2" id="KW-0808">Transferase</keyword>
<name>A0A517ZQC2_9PLAN</name>
<dbReference type="InterPro" id="IPR016187">
    <property type="entry name" value="CTDL_fold"/>
</dbReference>
<dbReference type="RefSeq" id="WP_197534203.1">
    <property type="nucleotide sequence ID" value="NZ_CP036276.1"/>
</dbReference>
<dbReference type="InterPro" id="IPR051043">
    <property type="entry name" value="Sulfatase_Mod_Factor_Kinase"/>
</dbReference>
<evidence type="ECO:0000259" key="1">
    <source>
        <dbReference type="Pfam" id="PF03781"/>
    </source>
</evidence>
<keyword evidence="2" id="KW-0418">Kinase</keyword>
<protein>
    <submittedName>
        <fullName evidence="2">Serine/threonine-protein kinase pkn1</fullName>
        <ecNumber evidence="2">2.7.11.1</ecNumber>
    </submittedName>
</protein>
<accession>A0A517ZQC2</accession>
<gene>
    <name evidence="2" type="primary">pkn1_5</name>
    <name evidence="2" type="ORF">Mal52_31680</name>
</gene>
<dbReference type="InterPro" id="IPR042095">
    <property type="entry name" value="SUMF_sf"/>
</dbReference>
<dbReference type="Proteomes" id="UP000319383">
    <property type="component" value="Chromosome"/>
</dbReference>
<dbReference type="GO" id="GO:0120147">
    <property type="term" value="F:formylglycine-generating oxidase activity"/>
    <property type="evidence" value="ECO:0007669"/>
    <property type="project" value="TreeGrafter"/>
</dbReference>
<dbReference type="AlphaFoldDB" id="A0A517ZQC2"/>
<evidence type="ECO:0000313" key="3">
    <source>
        <dbReference type="Proteomes" id="UP000319383"/>
    </source>
</evidence>